<dbReference type="GeneID" id="9953131"/>
<organism evidence="1">
    <name type="scientific">Loa loa</name>
    <name type="common">Eye worm</name>
    <name type="synonym">Filaria loa</name>
    <dbReference type="NCBI Taxonomy" id="7209"/>
    <lineage>
        <taxon>Eukaryota</taxon>
        <taxon>Metazoa</taxon>
        <taxon>Ecdysozoa</taxon>
        <taxon>Nematoda</taxon>
        <taxon>Chromadorea</taxon>
        <taxon>Rhabditida</taxon>
        <taxon>Spirurina</taxon>
        <taxon>Spiruromorpha</taxon>
        <taxon>Filarioidea</taxon>
        <taxon>Onchocercidae</taxon>
        <taxon>Loa</taxon>
    </lineage>
</organism>
<evidence type="ECO:0000313" key="1">
    <source>
        <dbReference type="EMBL" id="EFO12893.2"/>
    </source>
</evidence>
<reference evidence="1" key="1">
    <citation type="submission" date="2012-04" db="EMBL/GenBank/DDBJ databases">
        <title>The Genome Sequence of Loa loa.</title>
        <authorList>
            <consortium name="The Broad Institute Genome Sequencing Platform"/>
            <consortium name="Broad Institute Genome Sequencing Center for Infectious Disease"/>
            <person name="Nutman T.B."/>
            <person name="Fink D.L."/>
            <person name="Russ C."/>
            <person name="Young S."/>
            <person name="Zeng Q."/>
            <person name="Gargeya S."/>
            <person name="Alvarado L."/>
            <person name="Berlin A."/>
            <person name="Chapman S.B."/>
            <person name="Chen Z."/>
            <person name="Freedman E."/>
            <person name="Gellesch M."/>
            <person name="Goldberg J."/>
            <person name="Griggs A."/>
            <person name="Gujja S."/>
            <person name="Heilman E.R."/>
            <person name="Heiman D."/>
            <person name="Howarth C."/>
            <person name="Mehta T."/>
            <person name="Neiman D."/>
            <person name="Pearson M."/>
            <person name="Roberts A."/>
            <person name="Saif S."/>
            <person name="Shea T."/>
            <person name="Shenoy N."/>
            <person name="Sisk P."/>
            <person name="Stolte C."/>
            <person name="Sykes S."/>
            <person name="White J."/>
            <person name="Yandava C."/>
            <person name="Haas B."/>
            <person name="Henn M.R."/>
            <person name="Nusbaum C."/>
            <person name="Birren B."/>
        </authorList>
    </citation>
    <scope>NUCLEOTIDE SEQUENCE [LARGE SCALE GENOMIC DNA]</scope>
</reference>
<proteinExistence type="predicted"/>
<name>A0A1S0TFF6_LOALO</name>
<gene>
    <name evidence="1" type="ORF">LOAG_15638</name>
</gene>
<dbReference type="KEGG" id="loa:LOAG_15638"/>
<dbReference type="AlphaFoldDB" id="A0A1S0TFF6"/>
<sequence length="81" mass="8990">MFKTGNGIWNVAGVASAGTDCRIINIANNMKNVENELINDISLDGSIFIDMRAHNQFICQYTGLCFDEQSKIQPKIKAILL</sequence>
<protein>
    <submittedName>
        <fullName evidence="1">Uncharacterized protein</fullName>
    </submittedName>
</protein>
<dbReference type="RefSeq" id="XP_020300930.1">
    <property type="nucleotide sequence ID" value="XM_020448959.1"/>
</dbReference>
<dbReference type="OrthoDB" id="5854090at2759"/>
<accession>A0A1S0TFF6</accession>
<dbReference type="CTD" id="9953131"/>
<dbReference type="EMBL" id="JH712773">
    <property type="protein sequence ID" value="EFO12893.2"/>
    <property type="molecule type" value="Genomic_DNA"/>
</dbReference>
<dbReference type="InParanoid" id="A0A1S0TFF6"/>